<dbReference type="EMBL" id="LLYA01000159">
    <property type="protein sequence ID" value="KRR23602.1"/>
    <property type="molecule type" value="Genomic_DNA"/>
</dbReference>
<reference evidence="1 2" key="1">
    <citation type="submission" date="2014-03" db="EMBL/GenBank/DDBJ databases">
        <title>Bradyrhizobium valentinum sp. nov., isolated from effective nodules of Lupinus mariae-josephae, a lupine endemic of basic-lime soils in Eastern Spain.</title>
        <authorList>
            <person name="Duran D."/>
            <person name="Rey L."/>
            <person name="Navarro A."/>
            <person name="Busquets A."/>
            <person name="Imperial J."/>
            <person name="Ruiz-Argueso T."/>
        </authorList>
    </citation>
    <scope>NUCLEOTIDE SEQUENCE [LARGE SCALE GENOMIC DNA]</scope>
    <source>
        <strain evidence="1 2">Ro19</strain>
    </source>
</reference>
<dbReference type="AlphaFoldDB" id="A0A0R3MTX3"/>
<evidence type="ECO:0000313" key="2">
    <source>
        <dbReference type="Proteomes" id="UP000052023"/>
    </source>
</evidence>
<sequence>MVSSIARQLSSQTKSWGHIADNVLPHELVEKDVQRAANDWLQRTAKRIERYEPLGNVSAMKPLCYVRELDWLSADEITLPEHPRLLVTSPPYAGAIDYTLAQRLSFYLLGANDDEVKRLCSIESGARRKRFNKQHIAEWSGELSRSVERQISIMEAPAVAAFVMPHKDHGRDRGETDLKSVMTAHGWKIEFEKHRSIRQVRARQSWTSIKRETILIFEKT</sequence>
<name>A0A0R3MTX3_9BRAD</name>
<comment type="caution">
    <text evidence="1">The sequence shown here is derived from an EMBL/GenBank/DDBJ whole genome shotgun (WGS) entry which is preliminary data.</text>
</comment>
<accession>A0A0R3MTX3</accession>
<organism evidence="1 2">
    <name type="scientific">Bradyrhizobium retamae</name>
    <dbReference type="NCBI Taxonomy" id="1300035"/>
    <lineage>
        <taxon>Bacteria</taxon>
        <taxon>Pseudomonadati</taxon>
        <taxon>Pseudomonadota</taxon>
        <taxon>Alphaproteobacteria</taxon>
        <taxon>Hyphomicrobiales</taxon>
        <taxon>Nitrobacteraceae</taxon>
        <taxon>Bradyrhizobium</taxon>
    </lineage>
</organism>
<protein>
    <submittedName>
        <fullName evidence="1">Uncharacterized protein</fullName>
    </submittedName>
</protein>
<keyword evidence="2" id="KW-1185">Reference proteome</keyword>
<evidence type="ECO:0000313" key="1">
    <source>
        <dbReference type="EMBL" id="KRR23602.1"/>
    </source>
</evidence>
<dbReference type="Proteomes" id="UP000052023">
    <property type="component" value="Unassembled WGS sequence"/>
</dbReference>
<gene>
    <name evidence="1" type="ORF">CQ13_06120</name>
</gene>
<proteinExistence type="predicted"/>